<accession>A0A0E9Q5B5</accession>
<dbReference type="SUPFAM" id="SSF54452">
    <property type="entry name" value="MHC antigen-recognition domain"/>
    <property type="match status" value="1"/>
</dbReference>
<dbReference type="InterPro" id="IPR037055">
    <property type="entry name" value="MHC_I-like_Ag-recog_sf"/>
</dbReference>
<organism evidence="3">
    <name type="scientific">Anguilla anguilla</name>
    <name type="common">European freshwater eel</name>
    <name type="synonym">Muraena anguilla</name>
    <dbReference type="NCBI Taxonomy" id="7936"/>
    <lineage>
        <taxon>Eukaryota</taxon>
        <taxon>Metazoa</taxon>
        <taxon>Chordata</taxon>
        <taxon>Craniata</taxon>
        <taxon>Vertebrata</taxon>
        <taxon>Euteleostomi</taxon>
        <taxon>Actinopterygii</taxon>
        <taxon>Neopterygii</taxon>
        <taxon>Teleostei</taxon>
        <taxon>Anguilliformes</taxon>
        <taxon>Anguillidae</taxon>
        <taxon>Anguilla</taxon>
    </lineage>
</organism>
<feature type="chain" id="PRO_5002430911" description="MHC class I-like antigen recognition-like domain-containing protein" evidence="2">
    <location>
        <begin position="19"/>
        <end position="110"/>
    </location>
</feature>
<dbReference type="EMBL" id="GBXM01097042">
    <property type="protein sequence ID" value="JAH11535.1"/>
    <property type="molecule type" value="Transcribed_RNA"/>
</dbReference>
<keyword evidence="2" id="KW-0732">Signal</keyword>
<sequence length="110" mass="12504">MFVLRVFVVCHLFWGSQADVHALLGTYTAVNTDEFTCVLWLDGEAVDSYSSNGRVSMPCRNWMREGRGHSLWNSVKRLNMEHWNRGRTDILKNDIGLNTSGAAVCRGVWL</sequence>
<feature type="signal peptide" evidence="2">
    <location>
        <begin position="1"/>
        <end position="18"/>
    </location>
</feature>
<evidence type="ECO:0000313" key="3">
    <source>
        <dbReference type="EMBL" id="JAH11535.1"/>
    </source>
</evidence>
<dbReference type="InterPro" id="IPR011162">
    <property type="entry name" value="MHC_I/II-like_Ag-recog"/>
</dbReference>
<evidence type="ECO:0000256" key="2">
    <source>
        <dbReference type="SAM" id="SignalP"/>
    </source>
</evidence>
<proteinExistence type="predicted"/>
<reference evidence="3" key="2">
    <citation type="journal article" date="2015" name="Fish Shellfish Immunol.">
        <title>Early steps in the European eel (Anguilla anguilla)-Vibrio vulnificus interaction in the gills: Role of the RtxA13 toxin.</title>
        <authorList>
            <person name="Callol A."/>
            <person name="Pajuelo D."/>
            <person name="Ebbesson L."/>
            <person name="Teles M."/>
            <person name="MacKenzie S."/>
            <person name="Amaro C."/>
        </authorList>
    </citation>
    <scope>NUCLEOTIDE SEQUENCE</scope>
</reference>
<dbReference type="Gene3D" id="3.30.500.10">
    <property type="entry name" value="MHC class I-like antigen recognition-like"/>
    <property type="match status" value="1"/>
</dbReference>
<dbReference type="AlphaFoldDB" id="A0A0E9Q5B5"/>
<reference evidence="3" key="1">
    <citation type="submission" date="2014-11" db="EMBL/GenBank/DDBJ databases">
        <authorList>
            <person name="Amaro Gonzalez C."/>
        </authorList>
    </citation>
    <scope>NUCLEOTIDE SEQUENCE</scope>
</reference>
<evidence type="ECO:0000256" key="1">
    <source>
        <dbReference type="ARBA" id="ARBA00023180"/>
    </source>
</evidence>
<evidence type="ECO:0008006" key="4">
    <source>
        <dbReference type="Google" id="ProtNLM"/>
    </source>
</evidence>
<name>A0A0E9Q5B5_ANGAN</name>
<protein>
    <recommendedName>
        <fullName evidence="4">MHC class I-like antigen recognition-like domain-containing protein</fullName>
    </recommendedName>
</protein>
<keyword evidence="1" id="KW-0325">Glycoprotein</keyword>